<evidence type="ECO:0000313" key="2">
    <source>
        <dbReference type="Proteomes" id="UP000324222"/>
    </source>
</evidence>
<comment type="caution">
    <text evidence="1">The sequence shown here is derived from an EMBL/GenBank/DDBJ whole genome shotgun (WGS) entry which is preliminary data.</text>
</comment>
<keyword evidence="2" id="KW-1185">Reference proteome</keyword>
<gene>
    <name evidence="1" type="ORF">E2C01_066243</name>
</gene>
<dbReference type="AlphaFoldDB" id="A0A5B7HGK6"/>
<accession>A0A5B7HGK6</accession>
<name>A0A5B7HGK6_PORTR</name>
<sequence length="85" mass="9292">MSIHETRRAAGALQNLYLAEDQQEGYVRLDLCWFPLHAAASRCTQAARNRKPGRRCDCAGGVSDDAHSSTVNRQHSCVPTTGVHA</sequence>
<protein>
    <submittedName>
        <fullName evidence="1">Uncharacterized protein</fullName>
    </submittedName>
</protein>
<reference evidence="1 2" key="1">
    <citation type="submission" date="2019-05" db="EMBL/GenBank/DDBJ databases">
        <title>Another draft genome of Portunus trituberculatus and its Hox gene families provides insights of decapod evolution.</title>
        <authorList>
            <person name="Jeong J.-H."/>
            <person name="Song I."/>
            <person name="Kim S."/>
            <person name="Choi T."/>
            <person name="Kim D."/>
            <person name="Ryu S."/>
            <person name="Kim W."/>
        </authorList>
    </citation>
    <scope>NUCLEOTIDE SEQUENCE [LARGE SCALE GENOMIC DNA]</scope>
    <source>
        <tissue evidence="1">Muscle</tissue>
    </source>
</reference>
<proteinExistence type="predicted"/>
<organism evidence="1 2">
    <name type="scientific">Portunus trituberculatus</name>
    <name type="common">Swimming crab</name>
    <name type="synonym">Neptunus trituberculatus</name>
    <dbReference type="NCBI Taxonomy" id="210409"/>
    <lineage>
        <taxon>Eukaryota</taxon>
        <taxon>Metazoa</taxon>
        <taxon>Ecdysozoa</taxon>
        <taxon>Arthropoda</taxon>
        <taxon>Crustacea</taxon>
        <taxon>Multicrustacea</taxon>
        <taxon>Malacostraca</taxon>
        <taxon>Eumalacostraca</taxon>
        <taxon>Eucarida</taxon>
        <taxon>Decapoda</taxon>
        <taxon>Pleocyemata</taxon>
        <taxon>Brachyura</taxon>
        <taxon>Eubrachyura</taxon>
        <taxon>Portunoidea</taxon>
        <taxon>Portunidae</taxon>
        <taxon>Portuninae</taxon>
        <taxon>Portunus</taxon>
    </lineage>
</organism>
<dbReference type="EMBL" id="VSRR010033826">
    <property type="protein sequence ID" value="MPC71951.1"/>
    <property type="molecule type" value="Genomic_DNA"/>
</dbReference>
<evidence type="ECO:0000313" key="1">
    <source>
        <dbReference type="EMBL" id="MPC71951.1"/>
    </source>
</evidence>
<dbReference type="Proteomes" id="UP000324222">
    <property type="component" value="Unassembled WGS sequence"/>
</dbReference>